<keyword evidence="1" id="KW-1133">Transmembrane helix</keyword>
<proteinExistence type="predicted"/>
<accession>A0A0C1QY91</accession>
<dbReference type="AlphaFoldDB" id="A0A0C1QY91"/>
<name>A0A0C1QY91_9RICK</name>
<feature type="transmembrane region" description="Helical" evidence="1">
    <location>
        <begin position="29"/>
        <end position="48"/>
    </location>
</feature>
<sequence>MILCYSSIISEPNSNIQVLIRAFKILSKIIFSLVALAAILLFSIYIWLATGSKSIPFAAKYVSNQATELVPNAKFNIKELKAGLNKKDYSIYFDINNLNITLSNYDPLILTNTKIKFYPAGLIPFTKQPLVNLELSLDKINFAPLKGGNRELTKDIPVDLIDNFILKNKKRLKRFNFILLNTSFTFIKNNNPITFKVEKASFSPVKSGNTLLLRAKVQAKINEENITINSVFNTSSKKELVISGVVKGISYKSLNELGFGTKILNNADIKLDLNFKAITTKFNTFDQLNFNINSTRGLINPNQDFTTPVIIDNLTILGKCLNGCSTIEFERLKILFQGNQILISGKFTDNILSINASTSKINLEQILKLWPRTLSPKSYTWINEYLKAAEIKGVSAHLHFNLEDLASGKDLKDDSLYVTFPIENAALQYPKNSPLISNINGIIDIYPNKINIKIKNGKILSSELKDFDININDLIGKNTMLNIKGKLIGSVQDSIDLAYIYSEKQNLEFKSLQGNTASELEISVPLTGEENNKNFNLNVASQISDLKTEVFNKYPISNGSLKVNLKDNILLINGTANFVENLPLTINHEEFLSPEDTNKYISKTKVELALTKDFINKQGHSIGNIIVSNNKIPANLVITKDLNQETGIEIEINLKNNSLNISKIGVKKGIGEPGFLKLKLDNVNGEYKIKDYKLSIPNLTSEGTIETDQNLNIASVNSNKTIVKGSSFGFTYKSSAKSDYLLLRGNEVNLSTLDFSKLSETSNTKRDKPFVFESKIKRLVLKNGVVINSPVLNAKCNQSSCNFFSLNGSLGNNETIEASLNYPTLNIQTSNAGKIIAAFGISPNIERGLLKLTGTYSQKDNLTGSLNITDFNLKNAPIFTKLLSISSLTTASGIINMMQGKGVSFDKLSCPFTFKSGIITINNCVQKGAVLTIVTDGTIDLNKKYIDISGTLVPANIINSIVDNIPLIGSTISGGKNSGIIGTKFALKGSLEGEGPSPSVNPLSILTPGFLRNIF</sequence>
<keyword evidence="1" id="KW-0812">Transmembrane</keyword>
<keyword evidence="1" id="KW-0472">Membrane</keyword>
<dbReference type="Proteomes" id="UP000031258">
    <property type="component" value="Unassembled WGS sequence"/>
</dbReference>
<protein>
    <recommendedName>
        <fullName evidence="2">YhdP central domain-containing protein</fullName>
    </recommendedName>
</protein>
<evidence type="ECO:0000256" key="1">
    <source>
        <dbReference type="SAM" id="Phobius"/>
    </source>
</evidence>
<gene>
    <name evidence="3" type="ORF">NF27_EY00710</name>
</gene>
<evidence type="ECO:0000313" key="3">
    <source>
        <dbReference type="EMBL" id="KIE04975.1"/>
    </source>
</evidence>
<organism evidence="3 4">
    <name type="scientific">Candidatus Jidaibacter acanthamoebae</name>
    <dbReference type="NCBI Taxonomy" id="86105"/>
    <lineage>
        <taxon>Bacteria</taxon>
        <taxon>Pseudomonadati</taxon>
        <taxon>Pseudomonadota</taxon>
        <taxon>Alphaproteobacteria</taxon>
        <taxon>Rickettsiales</taxon>
        <taxon>Candidatus Midichloriaceae</taxon>
        <taxon>Candidatus Jidaibacter</taxon>
    </lineage>
</organism>
<dbReference type="PANTHER" id="PTHR38690:SF1">
    <property type="entry name" value="PROTEASE"/>
    <property type="match status" value="1"/>
</dbReference>
<evidence type="ECO:0000259" key="2">
    <source>
        <dbReference type="Pfam" id="PF13116"/>
    </source>
</evidence>
<dbReference type="InterPro" id="IPR011836">
    <property type="entry name" value="YhdP"/>
</dbReference>
<evidence type="ECO:0000313" key="4">
    <source>
        <dbReference type="Proteomes" id="UP000031258"/>
    </source>
</evidence>
<feature type="domain" description="YhdP central" evidence="2">
    <location>
        <begin position="286"/>
        <end position="682"/>
    </location>
</feature>
<keyword evidence="4" id="KW-1185">Reference proteome</keyword>
<dbReference type="InterPro" id="IPR025263">
    <property type="entry name" value="YhdP_central"/>
</dbReference>
<dbReference type="EMBL" id="JSWE01000124">
    <property type="protein sequence ID" value="KIE04975.1"/>
    <property type="molecule type" value="Genomic_DNA"/>
</dbReference>
<dbReference type="Pfam" id="PF13116">
    <property type="entry name" value="YhdP"/>
    <property type="match status" value="1"/>
</dbReference>
<dbReference type="STRING" id="86105.NF27_EY00710"/>
<dbReference type="PANTHER" id="PTHR38690">
    <property type="entry name" value="PROTEASE-RELATED"/>
    <property type="match status" value="1"/>
</dbReference>
<reference evidence="3 4" key="1">
    <citation type="submission" date="2014-11" db="EMBL/GenBank/DDBJ databases">
        <title>A Rickettsiales Symbiont of Amoebae With Ancient Features.</title>
        <authorList>
            <person name="Schulz F."/>
            <person name="Martijn J."/>
            <person name="Wascher F."/>
            <person name="Kostanjsek R."/>
            <person name="Ettema T.J."/>
            <person name="Horn M."/>
        </authorList>
    </citation>
    <scope>NUCLEOTIDE SEQUENCE [LARGE SCALE GENOMIC DNA]</scope>
    <source>
        <strain evidence="3 4">UWC36</strain>
    </source>
</reference>
<comment type="caution">
    <text evidence="3">The sequence shown here is derived from an EMBL/GenBank/DDBJ whole genome shotgun (WGS) entry which is preliminary data.</text>
</comment>